<dbReference type="KEGG" id="tbg:TbgDal_VIII7530"/>
<dbReference type="GeneID" id="23863989"/>
<organism evidence="1 2">
    <name type="scientific">Trypanosoma brucei gambiense (strain MHOM/CI/86/DAL972)</name>
    <dbReference type="NCBI Taxonomy" id="679716"/>
    <lineage>
        <taxon>Eukaryota</taxon>
        <taxon>Discoba</taxon>
        <taxon>Euglenozoa</taxon>
        <taxon>Kinetoplastea</taxon>
        <taxon>Metakinetoplastina</taxon>
        <taxon>Trypanosomatida</taxon>
        <taxon>Trypanosomatidae</taxon>
        <taxon>Trypanosoma</taxon>
    </lineage>
</organism>
<gene>
    <name evidence="1" type="ORF">TbgDal_VIII7530</name>
</gene>
<dbReference type="EMBL" id="FN554971">
    <property type="protein sequence ID" value="CBH13810.1"/>
    <property type="molecule type" value="Genomic_DNA"/>
</dbReference>
<protein>
    <submittedName>
        <fullName evidence="1">Uncharacterized protein</fullName>
    </submittedName>
</protein>
<accession>C9ZWM1</accession>
<reference evidence="2" key="1">
    <citation type="journal article" date="2010" name="PLoS Negl. Trop. Dis.">
        <title>The genome sequence of Trypanosoma brucei gambiense, causative agent of chronic human african trypanosomiasis.</title>
        <authorList>
            <person name="Jackson A.P."/>
            <person name="Sanders M."/>
            <person name="Berry A."/>
            <person name="McQuillan J."/>
            <person name="Aslett M.A."/>
            <person name="Quail M.A."/>
            <person name="Chukualim B."/>
            <person name="Capewell P."/>
            <person name="MacLeod A."/>
            <person name="Melville S.E."/>
            <person name="Gibson W."/>
            <person name="Barry J.D."/>
            <person name="Berriman M."/>
            <person name="Hertz-Fowler C."/>
        </authorList>
    </citation>
    <scope>NUCLEOTIDE SEQUENCE [LARGE SCALE GENOMIC DNA]</scope>
    <source>
        <strain evidence="2">MHOM/CI/86/DAL972</strain>
    </source>
</reference>
<sequence length="104" mass="11727">MIGLNAHVCKHDQCTQDQRSYAYSDKDRTRLLLKTQLKDVSHTVTRDRTLGMQLFSMGFSVSHATKLLGSFMSRSHQHRCGGCCDSNVLHLTEGFLGRVLLILC</sequence>
<dbReference type="RefSeq" id="XP_011776086.1">
    <property type="nucleotide sequence ID" value="XM_011777784.1"/>
</dbReference>
<dbReference type="AlphaFoldDB" id="C9ZWM1"/>
<name>C9ZWM1_TRYB9</name>
<proteinExistence type="predicted"/>
<evidence type="ECO:0000313" key="1">
    <source>
        <dbReference type="EMBL" id="CBH13810.1"/>
    </source>
</evidence>
<evidence type="ECO:0000313" key="2">
    <source>
        <dbReference type="Proteomes" id="UP000002316"/>
    </source>
</evidence>
<dbReference type="Proteomes" id="UP000002316">
    <property type="component" value="Chromosome 8"/>
</dbReference>